<reference evidence="2" key="1">
    <citation type="journal article" date="2022" name="Mol. Ecol. Resour.">
        <title>The genomes of chicory, endive, great burdock and yacon provide insights into Asteraceae palaeo-polyploidization history and plant inulin production.</title>
        <authorList>
            <person name="Fan W."/>
            <person name="Wang S."/>
            <person name="Wang H."/>
            <person name="Wang A."/>
            <person name="Jiang F."/>
            <person name="Liu H."/>
            <person name="Zhao H."/>
            <person name="Xu D."/>
            <person name="Zhang Y."/>
        </authorList>
    </citation>
    <scope>NUCLEOTIDE SEQUENCE [LARGE SCALE GENOMIC DNA]</scope>
    <source>
        <strain evidence="2">cv. Punajuju</strain>
    </source>
</reference>
<sequence length="71" mass="7963">MMKSFGIFSLRTKRRGKSSPEFREQRVSKTTFKISKVDRLNRFTEKHTIIIGDGGSGSVYKGSIKPPDGQG</sequence>
<keyword evidence="2" id="KW-1185">Reference proteome</keyword>
<organism evidence="1 2">
    <name type="scientific">Cichorium intybus</name>
    <name type="common">Chicory</name>
    <dbReference type="NCBI Taxonomy" id="13427"/>
    <lineage>
        <taxon>Eukaryota</taxon>
        <taxon>Viridiplantae</taxon>
        <taxon>Streptophyta</taxon>
        <taxon>Embryophyta</taxon>
        <taxon>Tracheophyta</taxon>
        <taxon>Spermatophyta</taxon>
        <taxon>Magnoliopsida</taxon>
        <taxon>eudicotyledons</taxon>
        <taxon>Gunneridae</taxon>
        <taxon>Pentapetalae</taxon>
        <taxon>asterids</taxon>
        <taxon>campanulids</taxon>
        <taxon>Asterales</taxon>
        <taxon>Asteraceae</taxon>
        <taxon>Cichorioideae</taxon>
        <taxon>Cichorieae</taxon>
        <taxon>Cichoriinae</taxon>
        <taxon>Cichorium</taxon>
    </lineage>
</organism>
<protein>
    <submittedName>
        <fullName evidence="1">Uncharacterized protein</fullName>
    </submittedName>
</protein>
<evidence type="ECO:0000313" key="1">
    <source>
        <dbReference type="EMBL" id="KAI3721660.1"/>
    </source>
</evidence>
<proteinExistence type="predicted"/>
<dbReference type="EMBL" id="CM042014">
    <property type="protein sequence ID" value="KAI3721660.1"/>
    <property type="molecule type" value="Genomic_DNA"/>
</dbReference>
<gene>
    <name evidence="1" type="ORF">L2E82_32677</name>
</gene>
<name>A0ACB9BJ33_CICIN</name>
<evidence type="ECO:0000313" key="2">
    <source>
        <dbReference type="Proteomes" id="UP001055811"/>
    </source>
</evidence>
<accession>A0ACB9BJ33</accession>
<dbReference type="Proteomes" id="UP001055811">
    <property type="component" value="Linkage Group LG06"/>
</dbReference>
<reference evidence="1 2" key="2">
    <citation type="journal article" date="2022" name="Mol. Ecol. Resour.">
        <title>The genomes of chicory, endive, great burdock and yacon provide insights into Asteraceae paleo-polyploidization history and plant inulin production.</title>
        <authorList>
            <person name="Fan W."/>
            <person name="Wang S."/>
            <person name="Wang H."/>
            <person name="Wang A."/>
            <person name="Jiang F."/>
            <person name="Liu H."/>
            <person name="Zhao H."/>
            <person name="Xu D."/>
            <person name="Zhang Y."/>
        </authorList>
    </citation>
    <scope>NUCLEOTIDE SEQUENCE [LARGE SCALE GENOMIC DNA]</scope>
    <source>
        <strain evidence="2">cv. Punajuju</strain>
        <tissue evidence="1">Leaves</tissue>
    </source>
</reference>
<comment type="caution">
    <text evidence="1">The sequence shown here is derived from an EMBL/GenBank/DDBJ whole genome shotgun (WGS) entry which is preliminary data.</text>
</comment>